<organism evidence="6 7">
    <name type="scientific">Dialister micraerophilus UPII 345-E</name>
    <dbReference type="NCBI Taxonomy" id="910314"/>
    <lineage>
        <taxon>Bacteria</taxon>
        <taxon>Bacillati</taxon>
        <taxon>Bacillota</taxon>
        <taxon>Negativicutes</taxon>
        <taxon>Veillonellales</taxon>
        <taxon>Veillonellaceae</taxon>
        <taxon>Dialister</taxon>
    </lineage>
</organism>
<dbReference type="PANTHER" id="PTHR32332:SF20">
    <property type="entry name" value="2-NITROPROPANE DIOXYGENASE-LIKE PROTEIN"/>
    <property type="match status" value="1"/>
</dbReference>
<dbReference type="InterPro" id="IPR013785">
    <property type="entry name" value="Aldolase_TIM"/>
</dbReference>
<dbReference type="EMBL" id="AENT01000010">
    <property type="protein sequence ID" value="EFR43067.1"/>
    <property type="molecule type" value="Genomic_DNA"/>
</dbReference>
<protein>
    <recommendedName>
        <fullName evidence="2">Probable nitronate monooxygenase</fullName>
    </recommendedName>
</protein>
<evidence type="ECO:0000256" key="4">
    <source>
        <dbReference type="ARBA" id="ARBA00022643"/>
    </source>
</evidence>
<dbReference type="GO" id="GO:0018580">
    <property type="term" value="F:nitronate monooxygenase activity"/>
    <property type="evidence" value="ECO:0007669"/>
    <property type="project" value="InterPro"/>
</dbReference>
<evidence type="ECO:0000256" key="2">
    <source>
        <dbReference type="ARBA" id="ARBA00013457"/>
    </source>
</evidence>
<evidence type="ECO:0000256" key="5">
    <source>
        <dbReference type="ARBA" id="ARBA00023002"/>
    </source>
</evidence>
<sequence>MWNTELTKLLNIEYPIIQGGMAHISDAKLAAAVRSAGGAGVMASGGFSVDEVRKNIKLYKDIMGKNQCFGVNIMIKAPNKDDILQLVCDEKVPFVTLAAGDASPYFSTLQTNGIKCIPLTTTLKSAIYMQEKGADALILEGMESGGHDGKITIMSLMQNIVPSIKIPIIAAGGIVDGKGIAAALILGASGVQIGTRFLISEECAIHENAKNAIINATDTDSTVTGFSTAASVRGLKNKFSENYISKEYNGASQSELDSLATGTLEKGMLQGDIENGYVLAGMSLVQLNKILPAKEIVKELIYETELALNKAPNLI</sequence>
<dbReference type="Gene3D" id="3.20.20.70">
    <property type="entry name" value="Aldolase class I"/>
    <property type="match status" value="1"/>
</dbReference>
<keyword evidence="3" id="KW-0285">Flavoprotein</keyword>
<dbReference type="CDD" id="cd04730">
    <property type="entry name" value="NPD_like"/>
    <property type="match status" value="1"/>
</dbReference>
<dbReference type="eggNOG" id="COG2070">
    <property type="taxonomic scope" value="Bacteria"/>
</dbReference>
<dbReference type="Pfam" id="PF03060">
    <property type="entry name" value="NMO"/>
    <property type="match status" value="1"/>
</dbReference>
<name>E4L7V2_9FIRM</name>
<reference evidence="6 7" key="1">
    <citation type="submission" date="2010-11" db="EMBL/GenBank/DDBJ databases">
        <authorList>
            <person name="Durkin A.S."/>
            <person name="Madupu R."/>
            <person name="Torralba M."/>
            <person name="Gillis M."/>
            <person name="Methe B."/>
            <person name="Sutton G."/>
            <person name="Nelson K.E."/>
        </authorList>
    </citation>
    <scope>NUCLEOTIDE SEQUENCE [LARGE SCALE GENOMIC DNA]</scope>
    <source>
        <strain evidence="6 7">UPII 345-E</strain>
    </source>
</reference>
<comment type="function">
    <text evidence="1">Nitronate monooxygenase that uses molecular oxygen to catalyze the oxidative denitrification of alkyl nitronates. Acts on propionate 3-nitronate (P3N), the presumed physiological substrate. Probably functions in the detoxification of P3N, a metabolic poison produced by plants and fungi as a defense mechanism.</text>
</comment>
<gene>
    <name evidence="6" type="ORF">HMPREF9220_0788</name>
</gene>
<evidence type="ECO:0000256" key="3">
    <source>
        <dbReference type="ARBA" id="ARBA00022630"/>
    </source>
</evidence>
<dbReference type="RefSeq" id="WP_007554113.1">
    <property type="nucleotide sequence ID" value="NZ_AENT01000010.1"/>
</dbReference>
<evidence type="ECO:0000313" key="6">
    <source>
        <dbReference type="EMBL" id="EFR43067.1"/>
    </source>
</evidence>
<dbReference type="AlphaFoldDB" id="E4L7V2"/>
<comment type="caution">
    <text evidence="6">The sequence shown here is derived from an EMBL/GenBank/DDBJ whole genome shotgun (WGS) entry which is preliminary data.</text>
</comment>
<dbReference type="OrthoDB" id="9778912at2"/>
<evidence type="ECO:0000256" key="1">
    <source>
        <dbReference type="ARBA" id="ARBA00003535"/>
    </source>
</evidence>
<dbReference type="SUPFAM" id="SSF51412">
    <property type="entry name" value="Inosine monophosphate dehydrogenase (IMPDH)"/>
    <property type="match status" value="1"/>
</dbReference>
<dbReference type="PANTHER" id="PTHR32332">
    <property type="entry name" value="2-NITROPROPANE DIOXYGENASE"/>
    <property type="match status" value="1"/>
</dbReference>
<keyword evidence="5" id="KW-0560">Oxidoreductase</keyword>
<keyword evidence="4" id="KW-0288">FMN</keyword>
<dbReference type="Proteomes" id="UP000004594">
    <property type="component" value="Unassembled WGS sequence"/>
</dbReference>
<evidence type="ECO:0000313" key="7">
    <source>
        <dbReference type="Proteomes" id="UP000004594"/>
    </source>
</evidence>
<proteinExistence type="predicted"/>
<accession>E4L7V2</accession>
<dbReference type="InterPro" id="IPR004136">
    <property type="entry name" value="NMO"/>
</dbReference>